<protein>
    <submittedName>
        <fullName evidence="1">Uncharacterized protein</fullName>
    </submittedName>
</protein>
<dbReference type="EMBL" id="JARBHB010000012">
    <property type="protein sequence ID" value="KAJ8871886.1"/>
    <property type="molecule type" value="Genomic_DNA"/>
</dbReference>
<proteinExistence type="predicted"/>
<organism evidence="1 2">
    <name type="scientific">Dryococelus australis</name>
    <dbReference type="NCBI Taxonomy" id="614101"/>
    <lineage>
        <taxon>Eukaryota</taxon>
        <taxon>Metazoa</taxon>
        <taxon>Ecdysozoa</taxon>
        <taxon>Arthropoda</taxon>
        <taxon>Hexapoda</taxon>
        <taxon>Insecta</taxon>
        <taxon>Pterygota</taxon>
        <taxon>Neoptera</taxon>
        <taxon>Polyneoptera</taxon>
        <taxon>Phasmatodea</taxon>
        <taxon>Verophasmatodea</taxon>
        <taxon>Anareolatae</taxon>
        <taxon>Phasmatidae</taxon>
        <taxon>Eurycanthinae</taxon>
        <taxon>Dryococelus</taxon>
    </lineage>
</organism>
<accession>A0ABQ9GIP7</accession>
<keyword evidence="2" id="KW-1185">Reference proteome</keyword>
<dbReference type="Proteomes" id="UP001159363">
    <property type="component" value="Chromosome 11"/>
</dbReference>
<reference evidence="1 2" key="1">
    <citation type="submission" date="2023-02" db="EMBL/GenBank/DDBJ databases">
        <title>LHISI_Scaffold_Assembly.</title>
        <authorList>
            <person name="Stuart O.P."/>
            <person name="Cleave R."/>
            <person name="Magrath M.J.L."/>
            <person name="Mikheyev A.S."/>
        </authorList>
    </citation>
    <scope>NUCLEOTIDE SEQUENCE [LARGE SCALE GENOMIC DNA]</scope>
    <source>
        <strain evidence="1">Daus_M_001</strain>
        <tissue evidence="1">Leg muscle</tissue>
    </source>
</reference>
<evidence type="ECO:0000313" key="2">
    <source>
        <dbReference type="Proteomes" id="UP001159363"/>
    </source>
</evidence>
<comment type="caution">
    <text evidence="1">The sequence shown here is derived from an EMBL/GenBank/DDBJ whole genome shotgun (WGS) entry which is preliminary data.</text>
</comment>
<name>A0ABQ9GIP7_9NEOP</name>
<sequence>MHSFRFRQVQVLRVEVYPHREDVTCCYLQQTALQPNSFHTHNADVWVNENPHGTRSHAYQEQSRSMCGWVWCTVT</sequence>
<evidence type="ECO:0000313" key="1">
    <source>
        <dbReference type="EMBL" id="KAJ8871886.1"/>
    </source>
</evidence>
<gene>
    <name evidence="1" type="ORF">PR048_028226</name>
</gene>